<evidence type="ECO:0000313" key="3">
    <source>
        <dbReference type="EMBL" id="ALZ85072.1"/>
    </source>
</evidence>
<dbReference type="InterPro" id="IPR015834">
    <property type="entry name" value="UCP016642"/>
</dbReference>
<sequence>MRVFGLATALLLTCLSAALCLVDLDAPDLIRIAVYRGPAACEGCAEAVKGALERRGPAYKVDFLGPTERLDVSIANLARYEAYVQPGGGQDIPAALHSLGKDRIEAIRAYVASGGQYLGICMGAYLADAANLSLIDQELDSEVGRPGFPITSLEDSVVRVRWGGKKNRLFFQDGPYLPQTPGTGFRVIGVYGNGDIAAARYRFGAGVVVLSGPHPEADESWFQDADLPEKVRPRRDPFKVLLDALDL</sequence>
<keyword evidence="1" id="KW-0732">Signal</keyword>
<dbReference type="RefSeq" id="WP_059315242.1">
    <property type="nucleotide sequence ID" value="NZ_CP013987.1"/>
</dbReference>
<organism evidence="3 4">
    <name type="scientific">Pseudomonas oryzihabitans</name>
    <dbReference type="NCBI Taxonomy" id="47885"/>
    <lineage>
        <taxon>Bacteria</taxon>
        <taxon>Pseudomonadati</taxon>
        <taxon>Pseudomonadota</taxon>
        <taxon>Gammaproteobacteria</taxon>
        <taxon>Pseudomonadales</taxon>
        <taxon>Pseudomonadaceae</taxon>
        <taxon>Pseudomonas</taxon>
    </lineage>
</organism>
<dbReference type="Gene3D" id="3.40.50.880">
    <property type="match status" value="1"/>
</dbReference>
<evidence type="ECO:0000313" key="4">
    <source>
        <dbReference type="Proteomes" id="UP000064137"/>
    </source>
</evidence>
<dbReference type="KEGG" id="por:APT59_13040"/>
<dbReference type="PIRSF" id="PIRSF016642">
    <property type="entry name" value="UCP016642"/>
    <property type="match status" value="1"/>
</dbReference>
<protein>
    <recommendedName>
        <fullName evidence="2">Biotin-protein ligase N-terminal domain-containing protein</fullName>
    </recommendedName>
</protein>
<feature type="chain" id="PRO_5006852946" description="Biotin-protein ligase N-terminal domain-containing protein" evidence="1">
    <location>
        <begin position="21"/>
        <end position="247"/>
    </location>
</feature>
<dbReference type="SUPFAM" id="SSF52317">
    <property type="entry name" value="Class I glutamine amidotransferase-like"/>
    <property type="match status" value="1"/>
</dbReference>
<dbReference type="OrthoDB" id="20888at2"/>
<accession>A0A0U4VPA9</accession>
<name>A0A0U4VPA9_9PSED</name>
<dbReference type="AlphaFoldDB" id="A0A0U4VPA9"/>
<gene>
    <name evidence="3" type="ORF">APT59_13040</name>
</gene>
<feature type="signal peptide" evidence="1">
    <location>
        <begin position="1"/>
        <end position="20"/>
    </location>
</feature>
<dbReference type="InterPro" id="IPR029062">
    <property type="entry name" value="Class_I_gatase-like"/>
</dbReference>
<dbReference type="Proteomes" id="UP000064137">
    <property type="component" value="Chromosome"/>
</dbReference>
<evidence type="ECO:0000256" key="1">
    <source>
        <dbReference type="SAM" id="SignalP"/>
    </source>
</evidence>
<dbReference type="InterPro" id="IPR019197">
    <property type="entry name" value="Biotin-prot_ligase_N"/>
</dbReference>
<proteinExistence type="predicted"/>
<reference evidence="3 4" key="1">
    <citation type="submission" date="2016-01" db="EMBL/GenBank/DDBJ databases">
        <title>Annotation of Pseudomonas oryzihabitans USDA-ARS-USMARC-56511.</title>
        <authorList>
            <person name="Harhay G.P."/>
            <person name="Harhay D.M."/>
            <person name="Smith T.P.L."/>
            <person name="Bono J.L."/>
            <person name="Heaton M.P."/>
            <person name="Clawson M.L."/>
            <person name="Chitko-Mckown C.G."/>
            <person name="Capik S.F."/>
            <person name="DeDonder K.D."/>
            <person name="Apley M.D."/>
            <person name="Lubbers B.V."/>
            <person name="White B.J."/>
            <person name="Larson R.L."/>
        </authorList>
    </citation>
    <scope>NUCLEOTIDE SEQUENCE [LARGE SCALE GENOMIC DNA]</scope>
    <source>
        <strain evidence="3 4">USDA-ARS-USMARC-56511</strain>
    </source>
</reference>
<dbReference type="EMBL" id="CP013987">
    <property type="protein sequence ID" value="ALZ85072.1"/>
    <property type="molecule type" value="Genomic_DNA"/>
</dbReference>
<evidence type="ECO:0000259" key="2">
    <source>
        <dbReference type="Pfam" id="PF09825"/>
    </source>
</evidence>
<feature type="domain" description="Biotin-protein ligase N-terminal" evidence="2">
    <location>
        <begin position="81"/>
        <end position="127"/>
    </location>
</feature>
<dbReference type="Pfam" id="PF09825">
    <property type="entry name" value="BPL_N"/>
    <property type="match status" value="1"/>
</dbReference>